<dbReference type="InterPro" id="IPR058330">
    <property type="entry name" value="DUF8017"/>
</dbReference>
<sequence>MWPGQQPPGGEQNPQDPNDNPYQQAGYQQPNPYQQPGYQQPNPYQQPAGQPAPQPGQQQPGPQMQGQQPGYPPPPYAAQQQPGQQWGAPTMPSGARPPGGGGGKKTKVVAIVAASAVVVAAAVTGVLVLGGGGEDDEAGRKPAVSKAPTHSSKEKRDAGGSTDDSNPRGNNGGVKPVIIGWQVVVNQRFGTVFDVPPGWELASTDTSVGFEWDEDGKTDRTSVTAPAYLQSKWCTGEADKDGRKEDTALAVTGTRGENGAKDAASAAIARVPWWVFGGYTQPDRKSITFTKQAKPYTTKSGLEGSVTTAESAHTPQHEKCDSDGKAITFAFTNSAGDIVSWNLYGAKGVKDELDDATIRKILSSVRLSEEEPTGS</sequence>
<name>A0A1V4A6C0_9ACTN</name>
<dbReference type="OrthoDB" id="3614545at2"/>
<evidence type="ECO:0000256" key="1">
    <source>
        <dbReference type="SAM" id="MobiDB-lite"/>
    </source>
</evidence>
<dbReference type="Proteomes" id="UP000190539">
    <property type="component" value="Unassembled WGS sequence"/>
</dbReference>
<evidence type="ECO:0000313" key="3">
    <source>
        <dbReference type="EMBL" id="OON77356.1"/>
    </source>
</evidence>
<dbReference type="Pfam" id="PF26056">
    <property type="entry name" value="DUF8017"/>
    <property type="match status" value="1"/>
</dbReference>
<dbReference type="STRING" id="83656.B1H18_19165"/>
<feature type="region of interest" description="Disordered" evidence="1">
    <location>
        <begin position="1"/>
        <end position="105"/>
    </location>
</feature>
<organism evidence="3 4">
    <name type="scientific">Streptomyces tsukubensis</name>
    <dbReference type="NCBI Taxonomy" id="83656"/>
    <lineage>
        <taxon>Bacteria</taxon>
        <taxon>Bacillati</taxon>
        <taxon>Actinomycetota</taxon>
        <taxon>Actinomycetes</taxon>
        <taxon>Kitasatosporales</taxon>
        <taxon>Streptomycetaceae</taxon>
        <taxon>Streptomyces</taxon>
    </lineage>
</organism>
<dbReference type="EMBL" id="MVFC01000015">
    <property type="protein sequence ID" value="OON77356.1"/>
    <property type="molecule type" value="Genomic_DNA"/>
</dbReference>
<evidence type="ECO:0000259" key="2">
    <source>
        <dbReference type="Pfam" id="PF26056"/>
    </source>
</evidence>
<accession>A0A1V4A6C0</accession>
<reference evidence="3 4" key="1">
    <citation type="submission" date="2017-02" db="EMBL/GenBank/DDBJ databases">
        <title>Draft Genome Sequence of Streptomyces tsukubaensis F601, a Producer of the immunosuppressant tacrolimus FK506.</title>
        <authorList>
            <person name="Zong G."/>
            <person name="Zhong C."/>
            <person name="Fu J."/>
            <person name="Qin R."/>
            <person name="Cao G."/>
        </authorList>
    </citation>
    <scope>NUCLEOTIDE SEQUENCE [LARGE SCALE GENOMIC DNA]</scope>
    <source>
        <strain evidence="3 4">F601</strain>
    </source>
</reference>
<comment type="caution">
    <text evidence="3">The sequence shown here is derived from an EMBL/GenBank/DDBJ whole genome shotgun (WGS) entry which is preliminary data.</text>
</comment>
<evidence type="ECO:0000313" key="4">
    <source>
        <dbReference type="Proteomes" id="UP000190539"/>
    </source>
</evidence>
<feature type="compositionally biased region" description="Low complexity" evidence="1">
    <location>
        <begin position="1"/>
        <end position="69"/>
    </location>
</feature>
<feature type="domain" description="DUF8017" evidence="2">
    <location>
        <begin position="174"/>
        <end position="368"/>
    </location>
</feature>
<protein>
    <recommendedName>
        <fullName evidence="2">DUF8017 domain-containing protein</fullName>
    </recommendedName>
</protein>
<feature type="region of interest" description="Disordered" evidence="1">
    <location>
        <begin position="131"/>
        <end position="175"/>
    </location>
</feature>
<feature type="compositionally biased region" description="Low complexity" evidence="1">
    <location>
        <begin position="77"/>
        <end position="96"/>
    </location>
</feature>
<dbReference type="RefSeq" id="WP_077969391.1">
    <property type="nucleotide sequence ID" value="NZ_CP045178.1"/>
</dbReference>
<keyword evidence="4" id="KW-1185">Reference proteome</keyword>
<proteinExistence type="predicted"/>
<gene>
    <name evidence="3" type="ORF">B1H18_19165</name>
</gene>
<dbReference type="AlphaFoldDB" id="A0A1V4A6C0"/>